<sequence length="53" mass="5934">MQRVRQLVADLQAQGLSPTDFEADPGNPSRPSESAKLAYAELMRRLEEDFARA</sequence>
<keyword evidence="3" id="KW-1185">Reference proteome</keyword>
<evidence type="ECO:0000256" key="1">
    <source>
        <dbReference type="SAM" id="MobiDB-lite"/>
    </source>
</evidence>
<proteinExistence type="predicted"/>
<organism evidence="2 3">
    <name type="scientific">Labilithrix luteola</name>
    <dbReference type="NCBI Taxonomy" id="1391654"/>
    <lineage>
        <taxon>Bacteria</taxon>
        <taxon>Pseudomonadati</taxon>
        <taxon>Myxococcota</taxon>
        <taxon>Polyangia</taxon>
        <taxon>Polyangiales</taxon>
        <taxon>Labilitrichaceae</taxon>
        <taxon>Labilithrix</taxon>
    </lineage>
</organism>
<evidence type="ECO:0000313" key="3">
    <source>
        <dbReference type="Proteomes" id="UP000064967"/>
    </source>
</evidence>
<dbReference type="EMBL" id="CP012333">
    <property type="protein sequence ID" value="AKU98700.1"/>
    <property type="molecule type" value="Genomic_DNA"/>
</dbReference>
<name>A0A0K1PYU7_9BACT</name>
<dbReference type="KEGG" id="llu:AKJ09_05364"/>
<dbReference type="Proteomes" id="UP000064967">
    <property type="component" value="Chromosome"/>
</dbReference>
<gene>
    <name evidence="2" type="ORF">AKJ09_05364</name>
</gene>
<feature type="region of interest" description="Disordered" evidence="1">
    <location>
        <begin position="1"/>
        <end position="34"/>
    </location>
</feature>
<protein>
    <submittedName>
        <fullName evidence="2">Uncharacterized protein</fullName>
    </submittedName>
</protein>
<dbReference type="AlphaFoldDB" id="A0A0K1PYU7"/>
<accession>A0A0K1PYU7</accession>
<reference evidence="2 3" key="1">
    <citation type="submission" date="2015-08" db="EMBL/GenBank/DDBJ databases">
        <authorList>
            <person name="Babu N.S."/>
            <person name="Beckwith C.J."/>
            <person name="Beseler K.G."/>
            <person name="Brison A."/>
            <person name="Carone J.V."/>
            <person name="Caskin T.P."/>
            <person name="Diamond M."/>
            <person name="Durham M.E."/>
            <person name="Foxe J.M."/>
            <person name="Go M."/>
            <person name="Henderson B.A."/>
            <person name="Jones I.B."/>
            <person name="McGettigan J.A."/>
            <person name="Micheletti S.J."/>
            <person name="Nasrallah M.E."/>
            <person name="Ortiz D."/>
            <person name="Piller C.R."/>
            <person name="Privatt S.R."/>
            <person name="Schneider S.L."/>
            <person name="Sharp S."/>
            <person name="Smith T.C."/>
            <person name="Stanton J.D."/>
            <person name="Ullery H.E."/>
            <person name="Wilson R.J."/>
            <person name="Serrano M.G."/>
            <person name="Buck G."/>
            <person name="Lee V."/>
            <person name="Wang Y."/>
            <person name="Carvalho R."/>
            <person name="Voegtly L."/>
            <person name="Shi R."/>
            <person name="Duckworth R."/>
            <person name="Johnson A."/>
            <person name="Loviza R."/>
            <person name="Walstead R."/>
            <person name="Shah Z."/>
            <person name="Kiflezghi M."/>
            <person name="Wade K."/>
            <person name="Ball S.L."/>
            <person name="Bradley K.W."/>
            <person name="Asai D.J."/>
            <person name="Bowman C.A."/>
            <person name="Russell D.A."/>
            <person name="Pope W.H."/>
            <person name="Jacobs-Sera D."/>
            <person name="Hendrix R.W."/>
            <person name="Hatfull G.F."/>
        </authorList>
    </citation>
    <scope>NUCLEOTIDE SEQUENCE [LARGE SCALE GENOMIC DNA]</scope>
    <source>
        <strain evidence="2 3">DSM 27648</strain>
    </source>
</reference>
<evidence type="ECO:0000313" key="2">
    <source>
        <dbReference type="EMBL" id="AKU98700.1"/>
    </source>
</evidence>